<dbReference type="Gene3D" id="1.10.510.10">
    <property type="entry name" value="Transferase(Phosphotransferase) domain 1"/>
    <property type="match status" value="1"/>
</dbReference>
<accession>A0ABP0XRJ9</accession>
<proteinExistence type="inferred from homology"/>
<dbReference type="InterPro" id="IPR000719">
    <property type="entry name" value="Prot_kinase_dom"/>
</dbReference>
<evidence type="ECO:0000313" key="8">
    <source>
        <dbReference type="EMBL" id="CAK9310332.1"/>
    </source>
</evidence>
<keyword evidence="3" id="KW-0418">Kinase</keyword>
<sequence>MEEAEAEETPLITLSSSFNNGIQWERGRLIGKGSFGSVFLASLKPHISKHTIFPPIMAVKSAEISVSETLQKEKQNYDNLKGCNSLIQCFGEEITTGHNGQMIYNLLLEVAAGGTLAHHINNTGGKGLAENEVRSYTKSIIKGLIHIHQNQYVHCDLKPENILLVPINTTKGRRFIAKIADLGLARRISKTKPSHCLRGTLSYMAPESLIHGVQESPSDIWALGCLVLEMLTGTRPWTAVDKAGIAKQIMEENGMPKIPEGLSAEASGFLKNCLVRKSKFRFTAEMLMTVPFMTAAEEQDQDFVRAPSFVTKRPRQFKRQGTIPIKAVRLIN</sequence>
<keyword evidence="6" id="KW-0723">Serine/threonine-protein kinase</keyword>
<dbReference type="InterPro" id="IPR011009">
    <property type="entry name" value="Kinase-like_dom_sf"/>
</dbReference>
<evidence type="ECO:0000256" key="1">
    <source>
        <dbReference type="ARBA" id="ARBA00022679"/>
    </source>
</evidence>
<dbReference type="InterPro" id="IPR008271">
    <property type="entry name" value="Ser/Thr_kinase_AS"/>
</dbReference>
<keyword evidence="9" id="KW-1185">Reference proteome</keyword>
<evidence type="ECO:0000313" key="9">
    <source>
        <dbReference type="Proteomes" id="UP001642487"/>
    </source>
</evidence>
<dbReference type="SMART" id="SM00220">
    <property type="entry name" value="S_TKc"/>
    <property type="match status" value="1"/>
</dbReference>
<keyword evidence="1" id="KW-0808">Transferase</keyword>
<feature type="domain" description="Protein kinase" evidence="7">
    <location>
        <begin position="24"/>
        <end position="293"/>
    </location>
</feature>
<dbReference type="InterPro" id="IPR017441">
    <property type="entry name" value="Protein_kinase_ATP_BS"/>
</dbReference>
<reference evidence="8 9" key="1">
    <citation type="submission" date="2024-03" db="EMBL/GenBank/DDBJ databases">
        <authorList>
            <person name="Gkanogiannis A."/>
            <person name="Becerra Lopez-Lavalle L."/>
        </authorList>
    </citation>
    <scope>NUCLEOTIDE SEQUENCE [LARGE SCALE GENOMIC DNA]</scope>
</reference>
<evidence type="ECO:0000256" key="4">
    <source>
        <dbReference type="ARBA" id="ARBA00022840"/>
    </source>
</evidence>
<evidence type="ECO:0000256" key="6">
    <source>
        <dbReference type="RuleBase" id="RU000304"/>
    </source>
</evidence>
<dbReference type="PANTHER" id="PTHR48011">
    <property type="entry name" value="CCR4-NOT TRANSCRIPTIONAL COMPLEX SUBUNIT CAF120-RELATED"/>
    <property type="match status" value="1"/>
</dbReference>
<dbReference type="InterPro" id="IPR052751">
    <property type="entry name" value="Plant_MAPKKK"/>
</dbReference>
<evidence type="ECO:0000256" key="5">
    <source>
        <dbReference type="PROSITE-ProRule" id="PRU10141"/>
    </source>
</evidence>
<dbReference type="PROSITE" id="PS00107">
    <property type="entry name" value="PROTEIN_KINASE_ATP"/>
    <property type="match status" value="1"/>
</dbReference>
<evidence type="ECO:0000256" key="3">
    <source>
        <dbReference type="ARBA" id="ARBA00022777"/>
    </source>
</evidence>
<dbReference type="SUPFAM" id="SSF56112">
    <property type="entry name" value="Protein kinase-like (PK-like)"/>
    <property type="match status" value="1"/>
</dbReference>
<dbReference type="PROSITE" id="PS00108">
    <property type="entry name" value="PROTEIN_KINASE_ST"/>
    <property type="match status" value="1"/>
</dbReference>
<keyword evidence="4 5" id="KW-0067">ATP-binding</keyword>
<gene>
    <name evidence="8" type="ORF">CITCOLO1_LOCUS1952</name>
</gene>
<dbReference type="Proteomes" id="UP001642487">
    <property type="component" value="Chromosome 1"/>
</dbReference>
<dbReference type="PROSITE" id="PS50011">
    <property type="entry name" value="PROTEIN_KINASE_DOM"/>
    <property type="match status" value="1"/>
</dbReference>
<dbReference type="Pfam" id="PF00069">
    <property type="entry name" value="Pkinase"/>
    <property type="match status" value="1"/>
</dbReference>
<dbReference type="EMBL" id="OZ021735">
    <property type="protein sequence ID" value="CAK9310332.1"/>
    <property type="molecule type" value="Genomic_DNA"/>
</dbReference>
<evidence type="ECO:0000256" key="2">
    <source>
        <dbReference type="ARBA" id="ARBA00022741"/>
    </source>
</evidence>
<dbReference type="PANTHER" id="PTHR48011:SF56">
    <property type="entry name" value="PROTEIN KINASE DOMAIN-CONTAINING PROTEIN"/>
    <property type="match status" value="1"/>
</dbReference>
<comment type="similarity">
    <text evidence="6">Belongs to the protein kinase superfamily.</text>
</comment>
<organism evidence="8 9">
    <name type="scientific">Citrullus colocynthis</name>
    <name type="common">colocynth</name>
    <dbReference type="NCBI Taxonomy" id="252529"/>
    <lineage>
        <taxon>Eukaryota</taxon>
        <taxon>Viridiplantae</taxon>
        <taxon>Streptophyta</taxon>
        <taxon>Embryophyta</taxon>
        <taxon>Tracheophyta</taxon>
        <taxon>Spermatophyta</taxon>
        <taxon>Magnoliopsida</taxon>
        <taxon>eudicotyledons</taxon>
        <taxon>Gunneridae</taxon>
        <taxon>Pentapetalae</taxon>
        <taxon>rosids</taxon>
        <taxon>fabids</taxon>
        <taxon>Cucurbitales</taxon>
        <taxon>Cucurbitaceae</taxon>
        <taxon>Benincaseae</taxon>
        <taxon>Citrullus</taxon>
    </lineage>
</organism>
<evidence type="ECO:0000259" key="7">
    <source>
        <dbReference type="PROSITE" id="PS50011"/>
    </source>
</evidence>
<protein>
    <recommendedName>
        <fullName evidence="7">Protein kinase domain-containing protein</fullName>
    </recommendedName>
</protein>
<name>A0ABP0XRJ9_9ROSI</name>
<keyword evidence="2 5" id="KW-0547">Nucleotide-binding</keyword>
<feature type="binding site" evidence="5">
    <location>
        <position position="60"/>
    </location>
    <ligand>
        <name>ATP</name>
        <dbReference type="ChEBI" id="CHEBI:30616"/>
    </ligand>
</feature>